<sequence length="352" mass="39583" precursor="true">MTKIFKTLHNWIGFFISLIMLIVLTTGIYLGGADLFKRLDDKGQVYSELTHEKKAEIAANALANYPEASGVKLPTEMHPYVDAYSRQQSVFLTAGFDEIGTQVKSKDSLQSWMFWFHRNFQLGDVGKHVNGISAILATVIMFIGLYLWWLIRNGFRWKHTLPKTGKNSALIKSHIQLGLIFSIPMLIMAISGAYITYGFWGDSTLDDNRHKPTLAQAGDWEAQIVAAQKIWPESELVAVSKPRKVEGDSYVYSLSFNGDNALGLMQTDTIKIDLNTGKLDSAQTFSDKGLAYQAKYSARFLHDGARMPTWYLLMLILSSVVGTFMVSFALVTFVRKEVLGRMKTRAALRLQN</sequence>
<dbReference type="InterPro" id="IPR005625">
    <property type="entry name" value="PepSY-ass_TM"/>
</dbReference>
<gene>
    <name evidence="2" type="ordered locus">Ssed_2260</name>
</gene>
<dbReference type="OrthoDB" id="9791166at2"/>
<feature type="transmembrane region" description="Helical" evidence="1">
    <location>
        <begin position="310"/>
        <end position="334"/>
    </location>
</feature>
<accession>A8FVJ6</accession>
<feature type="transmembrane region" description="Helical" evidence="1">
    <location>
        <begin position="12"/>
        <end position="32"/>
    </location>
</feature>
<dbReference type="HOGENOM" id="CLU_787315_0_0_6"/>
<name>A8FVJ6_SHESH</name>
<dbReference type="Proteomes" id="UP000002015">
    <property type="component" value="Chromosome"/>
</dbReference>
<keyword evidence="1" id="KW-1133">Transmembrane helix</keyword>
<evidence type="ECO:0000313" key="2">
    <source>
        <dbReference type="EMBL" id="ABV36869.1"/>
    </source>
</evidence>
<dbReference type="KEGG" id="sse:Ssed_2260"/>
<organism evidence="2 3">
    <name type="scientific">Shewanella sediminis (strain HAW-EB3)</name>
    <dbReference type="NCBI Taxonomy" id="425104"/>
    <lineage>
        <taxon>Bacteria</taxon>
        <taxon>Pseudomonadati</taxon>
        <taxon>Pseudomonadota</taxon>
        <taxon>Gammaproteobacteria</taxon>
        <taxon>Alteromonadales</taxon>
        <taxon>Shewanellaceae</taxon>
        <taxon>Shewanella</taxon>
    </lineage>
</organism>
<dbReference type="AlphaFoldDB" id="A8FVJ6"/>
<dbReference type="PANTHER" id="PTHR34219:SF6">
    <property type="entry name" value="BLR3280 PROTEIN"/>
    <property type="match status" value="1"/>
</dbReference>
<keyword evidence="1" id="KW-0472">Membrane</keyword>
<reference evidence="2 3" key="1">
    <citation type="submission" date="2007-08" db="EMBL/GenBank/DDBJ databases">
        <title>Complete sequence of Shewanella sediminis HAW-EB3.</title>
        <authorList>
            <consortium name="US DOE Joint Genome Institute"/>
            <person name="Copeland A."/>
            <person name="Lucas S."/>
            <person name="Lapidus A."/>
            <person name="Barry K."/>
            <person name="Glavina del Rio T."/>
            <person name="Dalin E."/>
            <person name="Tice H."/>
            <person name="Pitluck S."/>
            <person name="Chertkov O."/>
            <person name="Brettin T."/>
            <person name="Bruce D."/>
            <person name="Detter J.C."/>
            <person name="Han C."/>
            <person name="Schmutz J."/>
            <person name="Larimer F."/>
            <person name="Land M."/>
            <person name="Hauser L."/>
            <person name="Kyrpides N."/>
            <person name="Kim E."/>
            <person name="Zhao J.-S."/>
            <person name="Richardson P."/>
        </authorList>
    </citation>
    <scope>NUCLEOTIDE SEQUENCE [LARGE SCALE GENOMIC DNA]</scope>
    <source>
        <strain evidence="2 3">HAW-EB3</strain>
    </source>
</reference>
<evidence type="ECO:0000313" key="3">
    <source>
        <dbReference type="Proteomes" id="UP000002015"/>
    </source>
</evidence>
<feature type="transmembrane region" description="Helical" evidence="1">
    <location>
        <begin position="132"/>
        <end position="151"/>
    </location>
</feature>
<dbReference type="eggNOG" id="COG3182">
    <property type="taxonomic scope" value="Bacteria"/>
</dbReference>
<feature type="transmembrane region" description="Helical" evidence="1">
    <location>
        <begin position="177"/>
        <end position="200"/>
    </location>
</feature>
<protein>
    <submittedName>
        <fullName evidence="2">Iron-regulated membrane protein-like protein</fullName>
    </submittedName>
</protein>
<proteinExistence type="predicted"/>
<dbReference type="EMBL" id="CP000821">
    <property type="protein sequence ID" value="ABV36869.1"/>
    <property type="molecule type" value="Genomic_DNA"/>
</dbReference>
<dbReference type="PANTHER" id="PTHR34219">
    <property type="entry name" value="IRON-REGULATED INNER MEMBRANE PROTEIN-RELATED"/>
    <property type="match status" value="1"/>
</dbReference>
<evidence type="ECO:0000256" key="1">
    <source>
        <dbReference type="SAM" id="Phobius"/>
    </source>
</evidence>
<keyword evidence="1" id="KW-0812">Transmembrane</keyword>
<keyword evidence="3" id="KW-1185">Reference proteome</keyword>
<dbReference type="RefSeq" id="WP_012142604.1">
    <property type="nucleotide sequence ID" value="NC_009831.1"/>
</dbReference>
<dbReference type="Pfam" id="PF03929">
    <property type="entry name" value="PepSY_TM"/>
    <property type="match status" value="1"/>
</dbReference>